<dbReference type="CDD" id="cd05117">
    <property type="entry name" value="STKc_CAMK"/>
    <property type="match status" value="1"/>
</dbReference>
<dbReference type="PRINTS" id="PR00103">
    <property type="entry name" value="CAMPKINASE"/>
</dbReference>
<dbReference type="FunFam" id="1.10.510.10:FF:000571">
    <property type="entry name" value="Maternal embryonic leucine zipper kinase"/>
    <property type="match status" value="1"/>
</dbReference>
<dbReference type="InterPro" id="IPR000595">
    <property type="entry name" value="cNMP-bd_dom"/>
</dbReference>
<dbReference type="GO" id="GO:0005524">
    <property type="term" value="F:ATP binding"/>
    <property type="evidence" value="ECO:0007669"/>
    <property type="project" value="UniProtKB-UniRule"/>
</dbReference>
<dbReference type="AlphaFoldDB" id="A0A7S0KBZ2"/>
<dbReference type="Pfam" id="PF00069">
    <property type="entry name" value="Pkinase"/>
    <property type="match status" value="1"/>
</dbReference>
<keyword evidence="5 7" id="KW-0067">ATP-binding</keyword>
<keyword evidence="4" id="KW-0418">Kinase</keyword>
<evidence type="ECO:0000256" key="3">
    <source>
        <dbReference type="ARBA" id="ARBA00022741"/>
    </source>
</evidence>
<evidence type="ECO:0000313" key="12">
    <source>
        <dbReference type="EMBL" id="CAD8576503.1"/>
    </source>
</evidence>
<dbReference type="InterPro" id="IPR011009">
    <property type="entry name" value="Kinase-like_dom_sf"/>
</dbReference>
<keyword evidence="2" id="KW-0808">Transferase</keyword>
<dbReference type="InterPro" id="IPR018490">
    <property type="entry name" value="cNMP-bd_dom_sf"/>
</dbReference>
<dbReference type="InterPro" id="IPR014710">
    <property type="entry name" value="RmlC-like_jellyroll"/>
</dbReference>
<keyword evidence="1" id="KW-0140">cGMP</keyword>
<evidence type="ECO:0000256" key="5">
    <source>
        <dbReference type="ARBA" id="ARBA00022840"/>
    </source>
</evidence>
<proteinExistence type="inferred from homology"/>
<dbReference type="PROSITE" id="PS50011">
    <property type="entry name" value="PROTEIN_KINASE_DOM"/>
    <property type="match status" value="1"/>
</dbReference>
<dbReference type="Gene3D" id="2.60.120.10">
    <property type="entry name" value="Jelly Rolls"/>
    <property type="match status" value="1"/>
</dbReference>
<dbReference type="PROSITE" id="PS00888">
    <property type="entry name" value="CNMP_BINDING_1"/>
    <property type="match status" value="1"/>
</dbReference>
<evidence type="ECO:0000256" key="1">
    <source>
        <dbReference type="ARBA" id="ARBA00022535"/>
    </source>
</evidence>
<dbReference type="InterPro" id="IPR017441">
    <property type="entry name" value="Protein_kinase_ATP_BS"/>
</dbReference>
<dbReference type="PANTHER" id="PTHR24347">
    <property type="entry name" value="SERINE/THREONINE-PROTEIN KINASE"/>
    <property type="match status" value="1"/>
</dbReference>
<comment type="similarity">
    <text evidence="8">Belongs to the protein kinase superfamily.</text>
</comment>
<name>A0A7S0KBZ2_MICPS</name>
<evidence type="ECO:0000256" key="9">
    <source>
        <dbReference type="SAM" id="MobiDB-lite"/>
    </source>
</evidence>
<evidence type="ECO:0000256" key="6">
    <source>
        <dbReference type="ARBA" id="ARBA00022992"/>
    </source>
</evidence>
<dbReference type="Pfam" id="PF00027">
    <property type="entry name" value="cNMP_binding"/>
    <property type="match status" value="1"/>
</dbReference>
<protein>
    <recommendedName>
        <fullName evidence="13">cGMP-dependent protein kinase</fullName>
    </recommendedName>
</protein>
<dbReference type="PROSITE" id="PS00107">
    <property type="entry name" value="PROTEIN_KINASE_ATP"/>
    <property type="match status" value="1"/>
</dbReference>
<keyword evidence="3 7" id="KW-0547">Nucleotide-binding</keyword>
<dbReference type="PROSITE" id="PS00108">
    <property type="entry name" value="PROTEIN_KINASE_ST"/>
    <property type="match status" value="1"/>
</dbReference>
<gene>
    <name evidence="12" type="ORF">MSP1404_LOCUS761</name>
</gene>
<sequence length="475" mass="52206">MGTTSSKGSKKTKAALRATSPGAGSTPSGTSPAHLRGQLAQPSIKNLRRVQDIYDMKAVLGTGGYAVVWSAVHKTTRKEYAIKVMKATASATPKDDEVSVDEIRNEIEVMKKLQHANVVYIKEYFVQNGKFYIVMSHLRGGELLDALLDLGNYTEEDAKMIARQLLDALAYMHLNNVTHRDLKLENLLLARPNDISSVVIADFGLARNAKTARQVFQTQCGTPSYVAPEILLGKPYTPAVDVWSMGVILYTLLIGSFPFAHDDQQTLFRLICSGKMDTAQPEWNHISDEVKDLLRGLLDVNPLTRLTAADALNHTWFTSNLDCSSNDLRKSRLRLHNFADALKLDVRTFQPGDYIVRQGDIGREVFLIRDGTCDVIVTHPDGTSTQIAQRGKGDFIGEMAVAKSDGHIEPNDATRPGKARTASVVASSAVTATVLSRADMQWAVDHDYSLEGELASVVETRRLELQRTGRPSVGL</sequence>
<evidence type="ECO:0000259" key="11">
    <source>
        <dbReference type="PROSITE" id="PS50042"/>
    </source>
</evidence>
<evidence type="ECO:0000256" key="4">
    <source>
        <dbReference type="ARBA" id="ARBA00022777"/>
    </source>
</evidence>
<dbReference type="InterPro" id="IPR008271">
    <property type="entry name" value="Ser/Thr_kinase_AS"/>
</dbReference>
<dbReference type="GO" id="GO:0004674">
    <property type="term" value="F:protein serine/threonine kinase activity"/>
    <property type="evidence" value="ECO:0007669"/>
    <property type="project" value="UniProtKB-KW"/>
</dbReference>
<evidence type="ECO:0000256" key="7">
    <source>
        <dbReference type="PROSITE-ProRule" id="PRU10141"/>
    </source>
</evidence>
<keyword evidence="8" id="KW-0723">Serine/threonine-protein kinase</keyword>
<evidence type="ECO:0008006" key="13">
    <source>
        <dbReference type="Google" id="ProtNLM"/>
    </source>
</evidence>
<dbReference type="Gene3D" id="1.10.510.10">
    <property type="entry name" value="Transferase(Phosphotransferase) domain 1"/>
    <property type="match status" value="1"/>
</dbReference>
<evidence type="ECO:0000256" key="8">
    <source>
        <dbReference type="RuleBase" id="RU000304"/>
    </source>
</evidence>
<dbReference type="InterPro" id="IPR018488">
    <property type="entry name" value="cNMP-bd_CS"/>
</dbReference>
<organism evidence="12">
    <name type="scientific">Micromonas pusilla</name>
    <name type="common">Picoplanktonic green alga</name>
    <name type="synonym">Chromulina pusilla</name>
    <dbReference type="NCBI Taxonomy" id="38833"/>
    <lineage>
        <taxon>Eukaryota</taxon>
        <taxon>Viridiplantae</taxon>
        <taxon>Chlorophyta</taxon>
        <taxon>Mamiellophyceae</taxon>
        <taxon>Mamiellales</taxon>
        <taxon>Mamiellaceae</taxon>
        <taxon>Micromonas</taxon>
    </lineage>
</organism>
<accession>A0A7S0KBZ2</accession>
<feature type="region of interest" description="Disordered" evidence="9">
    <location>
        <begin position="1"/>
        <end position="37"/>
    </location>
</feature>
<dbReference type="SMART" id="SM00220">
    <property type="entry name" value="S_TKc"/>
    <property type="match status" value="1"/>
</dbReference>
<feature type="compositionally biased region" description="Low complexity" evidence="9">
    <location>
        <begin position="18"/>
        <end position="33"/>
    </location>
</feature>
<reference evidence="12" key="1">
    <citation type="submission" date="2021-01" db="EMBL/GenBank/DDBJ databases">
        <authorList>
            <person name="Corre E."/>
            <person name="Pelletier E."/>
            <person name="Niang G."/>
            <person name="Scheremetjew M."/>
            <person name="Finn R."/>
            <person name="Kale V."/>
            <person name="Holt S."/>
            <person name="Cochrane G."/>
            <person name="Meng A."/>
            <person name="Brown T."/>
            <person name="Cohen L."/>
        </authorList>
    </citation>
    <scope>NUCLEOTIDE SEQUENCE</scope>
    <source>
        <strain evidence="12">CCMP494</strain>
    </source>
</reference>
<feature type="binding site" evidence="7">
    <location>
        <position position="83"/>
    </location>
    <ligand>
        <name>ATP</name>
        <dbReference type="ChEBI" id="CHEBI:30616"/>
    </ligand>
</feature>
<keyword evidence="6" id="KW-0142">cGMP-binding</keyword>
<evidence type="ECO:0000259" key="10">
    <source>
        <dbReference type="PROSITE" id="PS50011"/>
    </source>
</evidence>
<feature type="domain" description="Protein kinase" evidence="10">
    <location>
        <begin position="54"/>
        <end position="317"/>
    </location>
</feature>
<dbReference type="EMBL" id="HBEV01000915">
    <property type="protein sequence ID" value="CAD8576503.1"/>
    <property type="molecule type" value="Transcribed_RNA"/>
</dbReference>
<dbReference type="SMART" id="SM00100">
    <property type="entry name" value="cNMP"/>
    <property type="match status" value="1"/>
</dbReference>
<dbReference type="GO" id="GO:0030553">
    <property type="term" value="F:cGMP binding"/>
    <property type="evidence" value="ECO:0007669"/>
    <property type="project" value="UniProtKB-KW"/>
</dbReference>
<dbReference type="InterPro" id="IPR000719">
    <property type="entry name" value="Prot_kinase_dom"/>
</dbReference>
<evidence type="ECO:0000256" key="2">
    <source>
        <dbReference type="ARBA" id="ARBA00022679"/>
    </source>
</evidence>
<dbReference type="PROSITE" id="PS50042">
    <property type="entry name" value="CNMP_BINDING_3"/>
    <property type="match status" value="1"/>
</dbReference>
<dbReference type="CDD" id="cd00038">
    <property type="entry name" value="CAP_ED"/>
    <property type="match status" value="1"/>
</dbReference>
<feature type="domain" description="Cyclic nucleotide-binding" evidence="11">
    <location>
        <begin position="344"/>
        <end position="441"/>
    </location>
</feature>
<dbReference type="SUPFAM" id="SSF51206">
    <property type="entry name" value="cAMP-binding domain-like"/>
    <property type="match status" value="1"/>
</dbReference>
<dbReference type="SUPFAM" id="SSF56112">
    <property type="entry name" value="Protein kinase-like (PK-like)"/>
    <property type="match status" value="1"/>
</dbReference>